<dbReference type="SUPFAM" id="SSF47240">
    <property type="entry name" value="Ferritin-like"/>
    <property type="match status" value="1"/>
</dbReference>
<gene>
    <name evidence="1" type="ORF">ACFPOF_26205</name>
</gene>
<proteinExistence type="predicted"/>
<comment type="caution">
    <text evidence="1">The sequence shown here is derived from an EMBL/GenBank/DDBJ whole genome shotgun (WGS) entry which is preliminary data.</text>
</comment>
<dbReference type="InterPro" id="IPR009078">
    <property type="entry name" value="Ferritin-like_SF"/>
</dbReference>
<protein>
    <submittedName>
        <fullName evidence="1">DUF455 family protein</fullName>
    </submittedName>
</protein>
<accession>A0ABW0I0A2</accession>
<dbReference type="Pfam" id="PF04305">
    <property type="entry name" value="DUF455"/>
    <property type="match status" value="1"/>
</dbReference>
<sequence>MKRSRNDLRKIGQTETLRKIMSFQKELIPLAGAWLAKLPNVEAKYLTARHLYQWAAHVQAIRQRLKELPGGKPNAALHPALADVAEEMLFAQGEEAFLGAMYGTLLPAIRDGYALYMDDRHELPDRPTFALLKQIALELEEQIRYGQMYLERRQANTERDSDWAAHVRALLEAAGGILAEDATGTIGSLRRFAGANYAFSERPHRPEGAHLTNVFPIDGYEGSLLGGELLLERVALAIWLYNEMDAVEILGSVLYEVKGMPWEFYYDVARHTWDEARHSEFGNRLLDLFGFRPEEFETTFGAYSATMALAPHERYLAITHIYEPGSFQIKPGFLERLAAETDRTDLVLELLKFDLADETTHVKYGHKWAQDLLRQAGEERTVQEAVEQIGKRLEFLYADIAASFKRTMPEDRRHTTETVLRHMRQA</sequence>
<dbReference type="EMBL" id="JBHSMI010000052">
    <property type="protein sequence ID" value="MFC5406249.1"/>
    <property type="molecule type" value="Genomic_DNA"/>
</dbReference>
<name>A0ABW0I0A2_9BACL</name>
<evidence type="ECO:0000313" key="2">
    <source>
        <dbReference type="Proteomes" id="UP001596113"/>
    </source>
</evidence>
<reference evidence="2" key="1">
    <citation type="journal article" date="2019" name="Int. J. Syst. Evol. Microbiol.">
        <title>The Global Catalogue of Microorganisms (GCM) 10K type strain sequencing project: providing services to taxonomists for standard genome sequencing and annotation.</title>
        <authorList>
            <consortium name="The Broad Institute Genomics Platform"/>
            <consortium name="The Broad Institute Genome Sequencing Center for Infectious Disease"/>
            <person name="Wu L."/>
            <person name="Ma J."/>
        </authorList>
    </citation>
    <scope>NUCLEOTIDE SEQUENCE [LARGE SCALE GENOMIC DNA]</scope>
    <source>
        <strain evidence="2">CGMCC 1.18575</strain>
    </source>
</reference>
<dbReference type="InterPro" id="IPR007402">
    <property type="entry name" value="DUF455"/>
</dbReference>
<dbReference type="RefSeq" id="WP_378138276.1">
    <property type="nucleotide sequence ID" value="NZ_JBHSMI010000052.1"/>
</dbReference>
<organism evidence="1 2">
    <name type="scientific">Cohnella soli</name>
    <dbReference type="NCBI Taxonomy" id="425005"/>
    <lineage>
        <taxon>Bacteria</taxon>
        <taxon>Bacillati</taxon>
        <taxon>Bacillota</taxon>
        <taxon>Bacilli</taxon>
        <taxon>Bacillales</taxon>
        <taxon>Paenibacillaceae</taxon>
        <taxon>Cohnella</taxon>
    </lineage>
</organism>
<dbReference type="Proteomes" id="UP001596113">
    <property type="component" value="Unassembled WGS sequence"/>
</dbReference>
<keyword evidence="2" id="KW-1185">Reference proteome</keyword>
<evidence type="ECO:0000313" key="1">
    <source>
        <dbReference type="EMBL" id="MFC5406249.1"/>
    </source>
</evidence>